<organism evidence="1 2">
    <name type="scientific">Rhizobium oryzicola</name>
    <dbReference type="NCBI Taxonomy" id="1232668"/>
    <lineage>
        <taxon>Bacteria</taxon>
        <taxon>Pseudomonadati</taxon>
        <taxon>Pseudomonadota</taxon>
        <taxon>Alphaproteobacteria</taxon>
        <taxon>Hyphomicrobiales</taxon>
        <taxon>Rhizobiaceae</taxon>
        <taxon>Rhizobium/Agrobacterium group</taxon>
        <taxon>Rhizobium</taxon>
    </lineage>
</organism>
<dbReference type="Proteomes" id="UP001169006">
    <property type="component" value="Unassembled WGS sequence"/>
</dbReference>
<sequence length="117" mass="13215">MPTQNSIDWQAELSHAKANDLTIRELSEKLGVQSPTVRKYEFRTGIRLRRVNPDAAKTGKPSLNWEEILTQAKEEGLNAHRLAIRLNMSRAAVLSAEDRTGIHLPRSRPGRHPVSKK</sequence>
<protein>
    <submittedName>
        <fullName evidence="1">Uncharacterized protein</fullName>
    </submittedName>
</protein>
<keyword evidence="2" id="KW-1185">Reference proteome</keyword>
<evidence type="ECO:0000313" key="1">
    <source>
        <dbReference type="EMBL" id="MDO1582509.1"/>
    </source>
</evidence>
<gene>
    <name evidence="1" type="ORF">Q2T52_10395</name>
</gene>
<name>A0ABT8SVN5_9HYPH</name>
<dbReference type="EMBL" id="JAUKWQ010000002">
    <property type="protein sequence ID" value="MDO1582509.1"/>
    <property type="molecule type" value="Genomic_DNA"/>
</dbReference>
<dbReference type="RefSeq" id="WP_302076652.1">
    <property type="nucleotide sequence ID" value="NZ_JAUKWQ010000002.1"/>
</dbReference>
<proteinExistence type="predicted"/>
<comment type="caution">
    <text evidence="1">The sequence shown here is derived from an EMBL/GenBank/DDBJ whole genome shotgun (WGS) entry which is preliminary data.</text>
</comment>
<accession>A0ABT8SVN5</accession>
<reference evidence="1" key="1">
    <citation type="journal article" date="2015" name="Int. J. Syst. Evol. Microbiol.">
        <title>Rhizobium oryzicola sp. nov., potential plant-growth-promoting endophytic bacteria isolated from rice roots.</title>
        <authorList>
            <person name="Zhang X.X."/>
            <person name="Gao J.S."/>
            <person name="Cao Y.H."/>
            <person name="Sheirdil R.A."/>
            <person name="Wang X.C."/>
            <person name="Zhang L."/>
        </authorList>
    </citation>
    <scope>NUCLEOTIDE SEQUENCE</scope>
    <source>
        <strain evidence="1">05753</strain>
    </source>
</reference>
<reference evidence="1" key="2">
    <citation type="submission" date="2023-07" db="EMBL/GenBank/DDBJ databases">
        <authorList>
            <person name="Sun H."/>
        </authorList>
    </citation>
    <scope>NUCLEOTIDE SEQUENCE</scope>
    <source>
        <strain evidence="1">05753</strain>
    </source>
</reference>
<evidence type="ECO:0000313" key="2">
    <source>
        <dbReference type="Proteomes" id="UP001169006"/>
    </source>
</evidence>